<keyword evidence="1" id="KW-0472">Membrane</keyword>
<dbReference type="OrthoDB" id="2989424at2"/>
<reference evidence="2 3" key="1">
    <citation type="submission" date="2018-04" db="EMBL/GenBank/DDBJ databases">
        <title>Camelliibacillus theae gen. nov., sp. nov., isolated from Pu'er tea.</title>
        <authorList>
            <person name="Niu L."/>
        </authorList>
    </citation>
    <scope>NUCLEOTIDE SEQUENCE [LARGE SCALE GENOMIC DNA]</scope>
    <source>
        <strain evidence="2 3">T8</strain>
    </source>
</reference>
<keyword evidence="3" id="KW-1185">Reference proteome</keyword>
<evidence type="ECO:0000313" key="3">
    <source>
        <dbReference type="Proteomes" id="UP000245998"/>
    </source>
</evidence>
<evidence type="ECO:0008006" key="4">
    <source>
        <dbReference type="Google" id="ProtNLM"/>
    </source>
</evidence>
<keyword evidence="1" id="KW-0812">Transmembrane</keyword>
<keyword evidence="1" id="KW-1133">Transmembrane helix</keyword>
<name>A0A2U1K6S2_9BACI</name>
<dbReference type="Proteomes" id="UP000245998">
    <property type="component" value="Unassembled WGS sequence"/>
</dbReference>
<evidence type="ECO:0000313" key="2">
    <source>
        <dbReference type="EMBL" id="PWA13226.1"/>
    </source>
</evidence>
<comment type="caution">
    <text evidence="2">The sequence shown here is derived from an EMBL/GenBank/DDBJ whole genome shotgun (WGS) entry which is preliminary data.</text>
</comment>
<dbReference type="InterPro" id="IPR048110">
    <property type="entry name" value="SA1362/YqhP-like"/>
</dbReference>
<proteinExistence type="predicted"/>
<dbReference type="NCBIfam" id="NF041554">
    <property type="entry name" value="SA1362_fam"/>
    <property type="match status" value="1"/>
</dbReference>
<accession>A0A2U1K6S2</accession>
<dbReference type="AlphaFoldDB" id="A0A2U1K6S2"/>
<evidence type="ECO:0000256" key="1">
    <source>
        <dbReference type="SAM" id="Phobius"/>
    </source>
</evidence>
<organism evidence="2 3">
    <name type="scientific">Pueribacillus theae</name>
    <dbReference type="NCBI Taxonomy" id="2171751"/>
    <lineage>
        <taxon>Bacteria</taxon>
        <taxon>Bacillati</taxon>
        <taxon>Bacillota</taxon>
        <taxon>Bacilli</taxon>
        <taxon>Bacillales</taxon>
        <taxon>Bacillaceae</taxon>
        <taxon>Pueribacillus</taxon>
    </lineage>
</organism>
<dbReference type="EMBL" id="QCZG01000002">
    <property type="protein sequence ID" value="PWA13226.1"/>
    <property type="molecule type" value="Genomic_DNA"/>
</dbReference>
<gene>
    <name evidence="2" type="ORF">DCC39_01915</name>
</gene>
<sequence length="128" mass="14799">MRFSRFVVPALVLFAVIGFASFLINEPLRLLRTIALYAIIIGGVYLIYRMFFRDKARGAADSNYQRAVKQSAKRQKQKQKVRTKAPHLRVIGSNKLKPRKPALLKKNEKHNFTVIEGKKNKKKNRALF</sequence>
<protein>
    <recommendedName>
        <fullName evidence="4">YqhP</fullName>
    </recommendedName>
</protein>
<dbReference type="RefSeq" id="WP_116553187.1">
    <property type="nucleotide sequence ID" value="NZ_QCZG01000002.1"/>
</dbReference>
<feature type="transmembrane region" description="Helical" evidence="1">
    <location>
        <begin position="30"/>
        <end position="48"/>
    </location>
</feature>